<dbReference type="OrthoDB" id="2096480at2759"/>
<dbReference type="RefSeq" id="XP_001009565.2">
    <property type="nucleotide sequence ID" value="XM_001009565.2"/>
</dbReference>
<gene>
    <name evidence="2" type="ORF">TTHERM_00372340</name>
</gene>
<reference evidence="3" key="1">
    <citation type="journal article" date="2006" name="PLoS Biol.">
        <title>Macronuclear genome sequence of the ciliate Tetrahymena thermophila, a model eukaryote.</title>
        <authorList>
            <person name="Eisen J.A."/>
            <person name="Coyne R.S."/>
            <person name="Wu M."/>
            <person name="Wu D."/>
            <person name="Thiagarajan M."/>
            <person name="Wortman J.R."/>
            <person name="Badger J.H."/>
            <person name="Ren Q."/>
            <person name="Amedeo P."/>
            <person name="Jones K.M."/>
            <person name="Tallon L.J."/>
            <person name="Delcher A.L."/>
            <person name="Salzberg S.L."/>
            <person name="Silva J.C."/>
            <person name="Haas B.J."/>
            <person name="Majoros W.H."/>
            <person name="Farzad M."/>
            <person name="Carlton J.M."/>
            <person name="Smith R.K. Jr."/>
            <person name="Garg J."/>
            <person name="Pearlman R.E."/>
            <person name="Karrer K.M."/>
            <person name="Sun L."/>
            <person name="Manning G."/>
            <person name="Elde N.C."/>
            <person name="Turkewitz A.P."/>
            <person name="Asai D.J."/>
            <person name="Wilkes D.E."/>
            <person name="Wang Y."/>
            <person name="Cai H."/>
            <person name="Collins K."/>
            <person name="Stewart B.A."/>
            <person name="Lee S.R."/>
            <person name="Wilamowska K."/>
            <person name="Weinberg Z."/>
            <person name="Ruzzo W.L."/>
            <person name="Wloga D."/>
            <person name="Gaertig J."/>
            <person name="Frankel J."/>
            <person name="Tsao C.-C."/>
            <person name="Gorovsky M.A."/>
            <person name="Keeling P.J."/>
            <person name="Waller R.F."/>
            <person name="Patron N.J."/>
            <person name="Cherry J.M."/>
            <person name="Stover N.A."/>
            <person name="Krieger C.J."/>
            <person name="del Toro C."/>
            <person name="Ryder H.F."/>
            <person name="Williamson S.C."/>
            <person name="Barbeau R.A."/>
            <person name="Hamilton E.P."/>
            <person name="Orias E."/>
        </authorList>
    </citation>
    <scope>NUCLEOTIDE SEQUENCE [LARGE SCALE GENOMIC DNA]</scope>
    <source>
        <strain evidence="3">SB210</strain>
    </source>
</reference>
<accession>I7M739</accession>
<dbReference type="InterPro" id="IPR036188">
    <property type="entry name" value="FAD/NAD-bd_sf"/>
</dbReference>
<dbReference type="PROSITE" id="PS51257">
    <property type="entry name" value="PROKAR_LIPOPROTEIN"/>
    <property type="match status" value="1"/>
</dbReference>
<dbReference type="InParanoid" id="I7M739"/>
<dbReference type="Gene3D" id="3.50.50.60">
    <property type="entry name" value="FAD/NAD(P)-binding domain"/>
    <property type="match status" value="1"/>
</dbReference>
<dbReference type="eggNOG" id="ENOG502SS0K">
    <property type="taxonomic scope" value="Eukaryota"/>
</dbReference>
<dbReference type="EMBL" id="GG662821">
    <property type="protein sequence ID" value="EAR89320.2"/>
    <property type="molecule type" value="Genomic_DNA"/>
</dbReference>
<organism evidence="2 3">
    <name type="scientific">Tetrahymena thermophila (strain SB210)</name>
    <dbReference type="NCBI Taxonomy" id="312017"/>
    <lineage>
        <taxon>Eukaryota</taxon>
        <taxon>Sar</taxon>
        <taxon>Alveolata</taxon>
        <taxon>Ciliophora</taxon>
        <taxon>Intramacronucleata</taxon>
        <taxon>Oligohymenophorea</taxon>
        <taxon>Hymenostomatida</taxon>
        <taxon>Tetrahymenina</taxon>
        <taxon>Tetrahymenidae</taxon>
        <taxon>Tetrahymena</taxon>
    </lineage>
</organism>
<evidence type="ECO:0000256" key="1">
    <source>
        <dbReference type="SAM" id="MobiDB-lite"/>
    </source>
</evidence>
<protein>
    <submittedName>
        <fullName evidence="2">Uncharacterized protein</fullName>
    </submittedName>
</protein>
<dbReference type="Proteomes" id="UP000009168">
    <property type="component" value="Unassembled WGS sequence"/>
</dbReference>
<evidence type="ECO:0000313" key="2">
    <source>
        <dbReference type="EMBL" id="EAR89320.2"/>
    </source>
</evidence>
<proteinExistence type="predicted"/>
<sequence>MDNKKDTVVIVGAGPVGLWTSCQLMLSNPKLNVLVLEKRTDYVREHILKLKIKYMKTPRINNQAFENLKKKIDGKTPTKLLETELQNFAQSLNVKIIKGEGVKCLQDVYKHVPENQIIALLGCDGRRSTVRSQIMKKYKNGDKLSAFSKIWLPIMYPLNIINRIWAFNLLKKKAKIDEEFNMIEEEVFLHQLMLKYSIQGKGKALSKIQQYKTLKLLKYPATEIVGKYTQESDKTEATCIFIVDNETAQTVKKFTPQNPGKFNQLEGKVKESVNVWMNAKQELLGQHIIPDSERLVYVPISVYCACDFIDLQQSFPIGLVGDAAYGVPYFKALNTSLECGTKMAEILTDIIQKNKKPQDKFKDYQNYMSDKVYTLFSSSSMVSHNFKMGIFALKVNNSVPWQFIKWQNGTFKKKLLENFDPNHEENEEYQKIQSKQEANPEDYGVSLDEIQYEEKLVQQQQLLFEQQQQQLQKEYEQQSQY</sequence>
<feature type="region of interest" description="Disordered" evidence="1">
    <location>
        <begin position="424"/>
        <end position="444"/>
    </location>
</feature>
<dbReference type="KEGG" id="tet:TTHERM_00372340"/>
<keyword evidence="3" id="KW-1185">Reference proteome</keyword>
<dbReference type="GeneID" id="7845146"/>
<dbReference type="SUPFAM" id="SSF51905">
    <property type="entry name" value="FAD/NAD(P)-binding domain"/>
    <property type="match status" value="1"/>
</dbReference>
<name>I7M739_TETTS</name>
<dbReference type="AlphaFoldDB" id="I7M739"/>
<evidence type="ECO:0000313" key="3">
    <source>
        <dbReference type="Proteomes" id="UP000009168"/>
    </source>
</evidence>